<keyword evidence="3" id="KW-1185">Reference proteome</keyword>
<accession>A0AAJ8KJ12</accession>
<dbReference type="AlphaFoldDB" id="A0AAJ8KJ12"/>
<reference evidence="2" key="2">
    <citation type="submission" date="2024-02" db="EMBL/GenBank/DDBJ databases">
        <title>Comparative genomics of Cryptococcus and Kwoniella reveals pathogenesis evolution and contrasting modes of karyotype evolution via chromosome fusion or intercentromeric recombination.</title>
        <authorList>
            <person name="Coelho M.A."/>
            <person name="David-Palma M."/>
            <person name="Shea T."/>
            <person name="Bowers K."/>
            <person name="McGinley-Smith S."/>
            <person name="Mohammad A.W."/>
            <person name="Gnirke A."/>
            <person name="Yurkov A.M."/>
            <person name="Nowrousian M."/>
            <person name="Sun S."/>
            <person name="Cuomo C.A."/>
            <person name="Heitman J."/>
        </authorList>
    </citation>
    <scope>NUCLEOTIDE SEQUENCE</scope>
    <source>
        <strain evidence="2">CBS 10117</strain>
    </source>
</reference>
<feature type="compositionally biased region" description="Low complexity" evidence="1">
    <location>
        <begin position="71"/>
        <end position="96"/>
    </location>
</feature>
<organism evidence="2 3">
    <name type="scientific">Kwoniella dejecticola CBS 10117</name>
    <dbReference type="NCBI Taxonomy" id="1296121"/>
    <lineage>
        <taxon>Eukaryota</taxon>
        <taxon>Fungi</taxon>
        <taxon>Dikarya</taxon>
        <taxon>Basidiomycota</taxon>
        <taxon>Agaricomycotina</taxon>
        <taxon>Tremellomycetes</taxon>
        <taxon>Tremellales</taxon>
        <taxon>Cryptococcaceae</taxon>
        <taxon>Kwoniella</taxon>
    </lineage>
</organism>
<sequence length="161" mass="17254">MFPPKLTISFSEVKRPPSSQTSSTSEDDTDISDYSPSPSFDVNEAIKPVVQASTPSTPSKKPKAADGKSRSSPAASPSPKKAKSNTNTKKSTESSNGHVNGVWDGEKRAAFIDEILAIGYKHANLDEIASKLGMSKRQLVDQLVPNKPNLRRKMITAAQAA</sequence>
<proteinExistence type="predicted"/>
<evidence type="ECO:0000313" key="2">
    <source>
        <dbReference type="EMBL" id="WWC58406.1"/>
    </source>
</evidence>
<gene>
    <name evidence="2" type="ORF">I303_100946</name>
</gene>
<protein>
    <submittedName>
        <fullName evidence="2">Uncharacterized protein</fullName>
    </submittedName>
</protein>
<evidence type="ECO:0000313" key="3">
    <source>
        <dbReference type="Proteomes" id="UP000078595"/>
    </source>
</evidence>
<feature type="region of interest" description="Disordered" evidence="1">
    <location>
        <begin position="1"/>
        <end position="102"/>
    </location>
</feature>
<evidence type="ECO:0000256" key="1">
    <source>
        <dbReference type="SAM" id="MobiDB-lite"/>
    </source>
</evidence>
<dbReference type="GeneID" id="28964649"/>
<dbReference type="EMBL" id="CP144530">
    <property type="protein sequence ID" value="WWC58406.1"/>
    <property type="molecule type" value="Genomic_DNA"/>
</dbReference>
<reference evidence="2" key="1">
    <citation type="submission" date="2013-07" db="EMBL/GenBank/DDBJ databases">
        <authorList>
            <consortium name="The Broad Institute Genome Sequencing Platform"/>
            <person name="Cuomo C."/>
            <person name="Litvintseva A."/>
            <person name="Chen Y."/>
            <person name="Heitman J."/>
            <person name="Sun S."/>
            <person name="Springer D."/>
            <person name="Dromer F."/>
            <person name="Young S.K."/>
            <person name="Zeng Q."/>
            <person name="Gargeya S."/>
            <person name="Fitzgerald M."/>
            <person name="Abouelleil A."/>
            <person name="Alvarado L."/>
            <person name="Berlin A.M."/>
            <person name="Chapman S.B."/>
            <person name="Dewar J."/>
            <person name="Goldberg J."/>
            <person name="Griggs A."/>
            <person name="Gujja S."/>
            <person name="Hansen M."/>
            <person name="Howarth C."/>
            <person name="Imamovic A."/>
            <person name="Larimer J."/>
            <person name="McCowan C."/>
            <person name="Murphy C."/>
            <person name="Pearson M."/>
            <person name="Priest M."/>
            <person name="Roberts A."/>
            <person name="Saif S."/>
            <person name="Shea T."/>
            <person name="Sykes S."/>
            <person name="Wortman J."/>
            <person name="Nusbaum C."/>
            <person name="Birren B."/>
        </authorList>
    </citation>
    <scope>NUCLEOTIDE SEQUENCE</scope>
    <source>
        <strain evidence="2">CBS 10117</strain>
    </source>
</reference>
<dbReference type="KEGG" id="kdj:28964649"/>
<name>A0AAJ8KJ12_9TREE</name>
<dbReference type="RefSeq" id="XP_065824299.1">
    <property type="nucleotide sequence ID" value="XM_065968227.1"/>
</dbReference>
<dbReference type="Proteomes" id="UP000078595">
    <property type="component" value="Chromosome 1"/>
</dbReference>